<dbReference type="GeneID" id="55988734"/>
<keyword evidence="3" id="KW-1185">Reference proteome</keyword>
<dbReference type="AlphaFoldDB" id="A0A7H8QJM1"/>
<reference evidence="3" key="1">
    <citation type="submission" date="2020-06" db="EMBL/GenBank/DDBJ databases">
        <title>A chromosome-scale genome assembly of Talaromyces rugulosus W13939.</title>
        <authorList>
            <person name="Wang B."/>
            <person name="Guo L."/>
            <person name="Ye K."/>
            <person name="Wang L."/>
        </authorList>
    </citation>
    <scope>NUCLEOTIDE SEQUENCE [LARGE SCALE GENOMIC DNA]</scope>
    <source>
        <strain evidence="3">W13939</strain>
    </source>
</reference>
<protein>
    <submittedName>
        <fullName evidence="2">Uncharacterized protein</fullName>
    </submittedName>
</protein>
<evidence type="ECO:0000256" key="1">
    <source>
        <dbReference type="SAM" id="MobiDB-lite"/>
    </source>
</evidence>
<accession>A0A7H8QJM1</accession>
<feature type="region of interest" description="Disordered" evidence="1">
    <location>
        <begin position="85"/>
        <end position="105"/>
    </location>
</feature>
<sequence>MSIANKETRIKQKDTSMSFSANAKFDPVLNNLRVTEQERDLLNFLLPSSPASVPERRVKRFDSRTESMKLQCSNQARSANKSLAHYYHSPETSETPPSVDSPPRAFGVLMDIADIDQAWKSWAGTS</sequence>
<dbReference type="EMBL" id="CP055898">
    <property type="protein sequence ID" value="QKX54137.1"/>
    <property type="molecule type" value="Genomic_DNA"/>
</dbReference>
<dbReference type="Proteomes" id="UP000509510">
    <property type="component" value="Chromosome I"/>
</dbReference>
<evidence type="ECO:0000313" key="2">
    <source>
        <dbReference type="EMBL" id="QKX54137.1"/>
    </source>
</evidence>
<organism evidence="2 3">
    <name type="scientific">Talaromyces rugulosus</name>
    <name type="common">Penicillium rugulosum</name>
    <dbReference type="NCBI Taxonomy" id="121627"/>
    <lineage>
        <taxon>Eukaryota</taxon>
        <taxon>Fungi</taxon>
        <taxon>Dikarya</taxon>
        <taxon>Ascomycota</taxon>
        <taxon>Pezizomycotina</taxon>
        <taxon>Eurotiomycetes</taxon>
        <taxon>Eurotiomycetidae</taxon>
        <taxon>Eurotiales</taxon>
        <taxon>Trichocomaceae</taxon>
        <taxon>Talaromyces</taxon>
        <taxon>Talaromyces sect. Islandici</taxon>
    </lineage>
</organism>
<dbReference type="RefSeq" id="XP_035340316.1">
    <property type="nucleotide sequence ID" value="XM_035484423.1"/>
</dbReference>
<name>A0A7H8QJM1_TALRU</name>
<dbReference type="KEGG" id="trg:TRUGW13939_01221"/>
<proteinExistence type="predicted"/>
<evidence type="ECO:0000313" key="3">
    <source>
        <dbReference type="Proteomes" id="UP000509510"/>
    </source>
</evidence>
<gene>
    <name evidence="2" type="ORF">TRUGW13939_01221</name>
</gene>